<evidence type="ECO:0000256" key="2">
    <source>
        <dbReference type="SAM" id="Phobius"/>
    </source>
</evidence>
<dbReference type="OrthoDB" id="5424430at2759"/>
<organism evidence="3 4">
    <name type="scientific">Ampelomyces quisqualis</name>
    <name type="common">Powdery mildew agent</name>
    <dbReference type="NCBI Taxonomy" id="50730"/>
    <lineage>
        <taxon>Eukaryota</taxon>
        <taxon>Fungi</taxon>
        <taxon>Dikarya</taxon>
        <taxon>Ascomycota</taxon>
        <taxon>Pezizomycotina</taxon>
        <taxon>Dothideomycetes</taxon>
        <taxon>Pleosporomycetidae</taxon>
        <taxon>Pleosporales</taxon>
        <taxon>Pleosporineae</taxon>
        <taxon>Phaeosphaeriaceae</taxon>
        <taxon>Ampelomyces</taxon>
    </lineage>
</organism>
<keyword evidence="4" id="KW-1185">Reference proteome</keyword>
<feature type="compositionally biased region" description="Low complexity" evidence="1">
    <location>
        <begin position="118"/>
        <end position="139"/>
    </location>
</feature>
<proteinExistence type="predicted"/>
<dbReference type="Proteomes" id="UP000800096">
    <property type="component" value="Unassembled WGS sequence"/>
</dbReference>
<evidence type="ECO:0000256" key="1">
    <source>
        <dbReference type="SAM" id="MobiDB-lite"/>
    </source>
</evidence>
<accession>A0A6A5QME0</accession>
<reference evidence="3" key="1">
    <citation type="journal article" date="2020" name="Stud. Mycol.">
        <title>101 Dothideomycetes genomes: a test case for predicting lifestyles and emergence of pathogens.</title>
        <authorList>
            <person name="Haridas S."/>
            <person name="Albert R."/>
            <person name="Binder M."/>
            <person name="Bloem J."/>
            <person name="Labutti K."/>
            <person name="Salamov A."/>
            <person name="Andreopoulos B."/>
            <person name="Baker S."/>
            <person name="Barry K."/>
            <person name="Bills G."/>
            <person name="Bluhm B."/>
            <person name="Cannon C."/>
            <person name="Castanera R."/>
            <person name="Culley D."/>
            <person name="Daum C."/>
            <person name="Ezra D."/>
            <person name="Gonzalez J."/>
            <person name="Henrissat B."/>
            <person name="Kuo A."/>
            <person name="Liang C."/>
            <person name="Lipzen A."/>
            <person name="Lutzoni F."/>
            <person name="Magnuson J."/>
            <person name="Mondo S."/>
            <person name="Nolan M."/>
            <person name="Ohm R."/>
            <person name="Pangilinan J."/>
            <person name="Park H.-J."/>
            <person name="Ramirez L."/>
            <person name="Alfaro M."/>
            <person name="Sun H."/>
            <person name="Tritt A."/>
            <person name="Yoshinaga Y."/>
            <person name="Zwiers L.-H."/>
            <person name="Turgeon B."/>
            <person name="Goodwin S."/>
            <person name="Spatafora J."/>
            <person name="Crous P."/>
            <person name="Grigoriev I."/>
        </authorList>
    </citation>
    <scope>NUCLEOTIDE SEQUENCE</scope>
    <source>
        <strain evidence="3">HMLAC05119</strain>
    </source>
</reference>
<keyword evidence="2" id="KW-1133">Transmembrane helix</keyword>
<dbReference type="EMBL" id="ML979135">
    <property type="protein sequence ID" value="KAF1915940.1"/>
    <property type="molecule type" value="Genomic_DNA"/>
</dbReference>
<feature type="region of interest" description="Disordered" evidence="1">
    <location>
        <begin position="92"/>
        <end position="139"/>
    </location>
</feature>
<evidence type="ECO:0000313" key="4">
    <source>
        <dbReference type="Proteomes" id="UP000800096"/>
    </source>
</evidence>
<dbReference type="AlphaFoldDB" id="A0A6A5QME0"/>
<keyword evidence="2" id="KW-0472">Membrane</keyword>
<feature type="compositionally biased region" description="Polar residues" evidence="1">
    <location>
        <begin position="93"/>
        <end position="105"/>
    </location>
</feature>
<gene>
    <name evidence="3" type="ORF">BDU57DRAFT_210898</name>
</gene>
<keyword evidence="2" id="KW-0812">Transmembrane</keyword>
<name>A0A6A5QME0_AMPQU</name>
<protein>
    <recommendedName>
        <fullName evidence="5">Apple domain-containing protein</fullName>
    </recommendedName>
</protein>
<evidence type="ECO:0008006" key="5">
    <source>
        <dbReference type="Google" id="ProtNLM"/>
    </source>
</evidence>
<sequence length="276" mass="29547">MSHAPHHAGLEVVPGTEMTPKYLCYAAEHNAPEASVQHDVDTQKIAYTNNVYEHKEVSKICGLRRRTAWIALIVATVVVLAAVGGGVGAALASRNSNDTSTSNANKVDAPASEPPAVSSIWTSAPTPTPTATESSTTITTTSIVGPSSTLFRDCPSSNDTLYDVVTGETKMTFRKECSISFVNANGIQSNFGKPVNSLNDCIDLCAAYNISNKTQIAAGTNRICNSVCWRNTFDKINDWPGGMCFGFTSQNSSGTFRYRTPAETRCDSAALINQEY</sequence>
<feature type="transmembrane region" description="Helical" evidence="2">
    <location>
        <begin position="68"/>
        <end position="92"/>
    </location>
</feature>
<evidence type="ECO:0000313" key="3">
    <source>
        <dbReference type="EMBL" id="KAF1915940.1"/>
    </source>
</evidence>